<dbReference type="InterPro" id="IPR003595">
    <property type="entry name" value="Tyr_Pase_cat"/>
</dbReference>
<dbReference type="InterPro" id="IPR015947">
    <property type="entry name" value="PUA-like_sf"/>
</dbReference>
<dbReference type="EMBL" id="KI913130">
    <property type="protein sequence ID" value="ETV78492.1"/>
    <property type="molecule type" value="Genomic_DNA"/>
</dbReference>
<dbReference type="InterPro" id="IPR000340">
    <property type="entry name" value="Dual-sp_phosphatase_cat-dom"/>
</dbReference>
<organism evidence="5">
    <name type="scientific">Aphanomyces astaci</name>
    <name type="common">Crayfish plague agent</name>
    <dbReference type="NCBI Taxonomy" id="112090"/>
    <lineage>
        <taxon>Eukaryota</taxon>
        <taxon>Sar</taxon>
        <taxon>Stramenopiles</taxon>
        <taxon>Oomycota</taxon>
        <taxon>Saprolegniomycetes</taxon>
        <taxon>Saprolegniales</taxon>
        <taxon>Verrucalvaceae</taxon>
        <taxon>Aphanomyces</taxon>
    </lineage>
</organism>
<evidence type="ECO:0008006" key="6">
    <source>
        <dbReference type="Google" id="ProtNLM"/>
    </source>
</evidence>
<gene>
    <name evidence="5" type="ORF">H257_08013</name>
</gene>
<dbReference type="Gene3D" id="2.30.130.30">
    <property type="entry name" value="Hypothetical protein"/>
    <property type="match status" value="1"/>
</dbReference>
<dbReference type="SMART" id="SM00404">
    <property type="entry name" value="PTPc_motif"/>
    <property type="match status" value="1"/>
</dbReference>
<dbReference type="Pfam" id="PF04266">
    <property type="entry name" value="ASCH"/>
    <property type="match status" value="1"/>
</dbReference>
<feature type="domain" description="Tyrosine-protein phosphatase" evidence="3">
    <location>
        <begin position="30"/>
        <end position="176"/>
    </location>
</feature>
<reference evidence="5" key="1">
    <citation type="submission" date="2013-12" db="EMBL/GenBank/DDBJ databases">
        <title>The Genome Sequence of Aphanomyces astaci APO3.</title>
        <authorList>
            <consortium name="The Broad Institute Genomics Platform"/>
            <person name="Russ C."/>
            <person name="Tyler B."/>
            <person name="van West P."/>
            <person name="Dieguez-Uribeondo J."/>
            <person name="Young S.K."/>
            <person name="Zeng Q."/>
            <person name="Gargeya S."/>
            <person name="Fitzgerald M."/>
            <person name="Abouelleil A."/>
            <person name="Alvarado L."/>
            <person name="Chapman S.B."/>
            <person name="Gainer-Dewar J."/>
            <person name="Goldberg J."/>
            <person name="Griggs A."/>
            <person name="Gujja S."/>
            <person name="Hansen M."/>
            <person name="Howarth C."/>
            <person name="Imamovic A."/>
            <person name="Ireland A."/>
            <person name="Larimer J."/>
            <person name="McCowan C."/>
            <person name="Murphy C."/>
            <person name="Pearson M."/>
            <person name="Poon T.W."/>
            <person name="Priest M."/>
            <person name="Roberts A."/>
            <person name="Saif S."/>
            <person name="Shea T."/>
            <person name="Sykes S."/>
            <person name="Wortman J."/>
            <person name="Nusbaum C."/>
            <person name="Birren B."/>
        </authorList>
    </citation>
    <scope>NUCLEOTIDE SEQUENCE [LARGE SCALE GENOMIC DNA]</scope>
    <source>
        <strain evidence="5">APO3</strain>
    </source>
</reference>
<accession>W4GFM4</accession>
<evidence type="ECO:0000313" key="5">
    <source>
        <dbReference type="EMBL" id="ETV78492.1"/>
    </source>
</evidence>
<proteinExistence type="predicted"/>
<evidence type="ECO:0000256" key="1">
    <source>
        <dbReference type="ARBA" id="ARBA00022801"/>
    </source>
</evidence>
<protein>
    <recommendedName>
        <fullName evidence="6">Protein-tyrosine-phosphatase</fullName>
    </recommendedName>
</protein>
<feature type="domain" description="Tyrosine specific protein phosphatases" evidence="4">
    <location>
        <begin position="98"/>
        <end position="155"/>
    </location>
</feature>
<dbReference type="PROSITE" id="PS50056">
    <property type="entry name" value="TYR_PHOSPHATASE_2"/>
    <property type="match status" value="1"/>
</dbReference>
<dbReference type="SMART" id="SM00195">
    <property type="entry name" value="DSPc"/>
    <property type="match status" value="1"/>
</dbReference>
<keyword evidence="1" id="KW-0378">Hydrolase</keyword>
<dbReference type="AlphaFoldDB" id="W4GFM4"/>
<dbReference type="Pfam" id="PF00782">
    <property type="entry name" value="DSPc"/>
    <property type="match status" value="1"/>
</dbReference>
<name>W4GFM4_APHAT</name>
<dbReference type="InterPro" id="IPR020422">
    <property type="entry name" value="TYR_PHOSPHATASE_DUAL_dom"/>
</dbReference>
<dbReference type="PANTHER" id="PTHR46377">
    <property type="entry name" value="DUAL SPECIFICITY PROTEIN PHOSPHATASE 19"/>
    <property type="match status" value="1"/>
</dbReference>
<dbReference type="SUPFAM" id="SSF88697">
    <property type="entry name" value="PUA domain-like"/>
    <property type="match status" value="1"/>
</dbReference>
<dbReference type="PROSITE" id="PS00383">
    <property type="entry name" value="TYR_PHOSPHATASE_1"/>
    <property type="match status" value="1"/>
</dbReference>
<dbReference type="Gene3D" id="3.90.190.10">
    <property type="entry name" value="Protein tyrosine phosphatase superfamily"/>
    <property type="match status" value="1"/>
</dbReference>
<dbReference type="VEuPathDB" id="FungiDB:H257_08013"/>
<dbReference type="InterPro" id="IPR029021">
    <property type="entry name" value="Prot-tyrosine_phosphatase-like"/>
</dbReference>
<dbReference type="RefSeq" id="XP_009832073.1">
    <property type="nucleotide sequence ID" value="XM_009833771.1"/>
</dbReference>
<dbReference type="GO" id="GO:0005737">
    <property type="term" value="C:cytoplasm"/>
    <property type="evidence" value="ECO:0007669"/>
    <property type="project" value="TreeGrafter"/>
</dbReference>
<dbReference type="CDD" id="cd14498">
    <property type="entry name" value="DSP"/>
    <property type="match status" value="1"/>
</dbReference>
<dbReference type="PROSITE" id="PS50054">
    <property type="entry name" value="TYR_PHOSPHATASE_DUAL"/>
    <property type="match status" value="1"/>
</dbReference>
<dbReference type="SUPFAM" id="SSF52799">
    <property type="entry name" value="(Phosphotyrosine protein) phosphatases II"/>
    <property type="match status" value="1"/>
</dbReference>
<evidence type="ECO:0000259" key="4">
    <source>
        <dbReference type="PROSITE" id="PS50056"/>
    </source>
</evidence>
<evidence type="ECO:0000256" key="2">
    <source>
        <dbReference type="ARBA" id="ARBA00022912"/>
    </source>
</evidence>
<evidence type="ECO:0000259" key="3">
    <source>
        <dbReference type="PROSITE" id="PS50054"/>
    </source>
</evidence>
<keyword evidence="2" id="KW-0904">Protein phosphatase</keyword>
<dbReference type="PANTHER" id="PTHR46377:SF1">
    <property type="entry name" value="DUAL SPECIFICITY PROTEIN PHOSPHATASE 19"/>
    <property type="match status" value="1"/>
</dbReference>
<dbReference type="InterPro" id="IPR007374">
    <property type="entry name" value="ASCH_domain"/>
</dbReference>
<dbReference type="InterPro" id="IPR016130">
    <property type="entry name" value="Tyr_Pase_AS"/>
</dbReference>
<dbReference type="InterPro" id="IPR000387">
    <property type="entry name" value="Tyr_Pase_dom"/>
</dbReference>
<dbReference type="GeneID" id="20810009"/>
<dbReference type="OrthoDB" id="2017893at2759"/>
<sequence>MADDEVYHDDDYDGEYDDEVEEVEDMVDDMPMHITGRIYLGSIDAAMNASGLKAKNITMVLTLLSVYDTTSLPLDQVQHHVRVDLEDDLDAPLFSQLPFLVDCINQFFANNDQGNILVHCIAGVSRSASAVAAYLMATNDIDVTDALNRIRLSRPWVDPNPHFRQDLALFHSVLSHSSVASADLASRSLPQLHFHSSFVHPISVDQTKTLTIRLESDPKHDDATSLLAASMFPFSTVVAVTDATNTPFAYLFVTAIEHINIQDLTLDHANGEGLPTLADLHATLHRFYTPDQLEPGTRCLVLHFRLVAAAVGQGASI</sequence>
<dbReference type="STRING" id="112090.W4GFM4"/>
<dbReference type="GO" id="GO:0008579">
    <property type="term" value="F:JUN kinase phosphatase activity"/>
    <property type="evidence" value="ECO:0007669"/>
    <property type="project" value="TreeGrafter"/>
</dbReference>